<sequence>MFQFLHFRAERLLAIVLCLASASSAAEWPEFRGPTGQGVADHAQPPVEWAPDKNVTWRTAIPGSGWSSPIVAGGRIYVTTAVQEQGGGSGPDVNNNEPVGSNSTASALSLRLLALDAQSGQIVWDREIFHYDAGSYPSGHAKNTFASPTPLAVGDRIYAHFGPLGTAAVDLNGEIIWQNKTISYDARHGGAGSPVVVGDTLVFNCDGVENPFIVGLDKTTGKELWRTPRQPMEPERFAFSTPLMVPSSSTASGVQLVSPASHMIGSYDPADGRELWHVFFDRRWSTASRPVYAEGMVLACNGGEAPPELLAIRPDGEGNVSETHVVWRHDNFAPLTSSVVVADGHVYMVSDAGIAACTDATTGKVVWKKRLGGNFSASPIYADGRIYFPSDNGTCYVIAAKPRYELLAKNSLEEPTLASFAVTGDALIIRTSDAVYRIEETP</sequence>
<gene>
    <name evidence="3" type="ORF">PLANPX_3326</name>
</gene>
<feature type="domain" description="Pyrrolo-quinoline quinone repeat" evidence="2">
    <location>
        <begin position="325"/>
        <end position="400"/>
    </location>
</feature>
<dbReference type="PANTHER" id="PTHR34512">
    <property type="entry name" value="CELL SURFACE PROTEIN"/>
    <property type="match status" value="1"/>
</dbReference>
<accession>A0A5K7XAH2</accession>
<evidence type="ECO:0000313" key="3">
    <source>
        <dbReference type="EMBL" id="BBO33714.1"/>
    </source>
</evidence>
<dbReference type="Gene3D" id="2.130.10.10">
    <property type="entry name" value="YVTN repeat-like/Quinoprotein amine dehydrogenase"/>
    <property type="match status" value="1"/>
</dbReference>
<keyword evidence="1" id="KW-0732">Signal</keyword>
<dbReference type="InterPro" id="IPR002372">
    <property type="entry name" value="PQQ_rpt_dom"/>
</dbReference>
<evidence type="ECO:0000313" key="4">
    <source>
        <dbReference type="Proteomes" id="UP000326837"/>
    </source>
</evidence>
<keyword evidence="4" id="KW-1185">Reference proteome</keyword>
<feature type="signal peptide" evidence="1">
    <location>
        <begin position="1"/>
        <end position="25"/>
    </location>
</feature>
<dbReference type="KEGG" id="lpav:PLANPX_3326"/>
<dbReference type="AlphaFoldDB" id="A0A5K7XAH2"/>
<dbReference type="EMBL" id="AP021861">
    <property type="protein sequence ID" value="BBO33714.1"/>
    <property type="molecule type" value="Genomic_DNA"/>
</dbReference>
<dbReference type="InterPro" id="IPR015943">
    <property type="entry name" value="WD40/YVTN_repeat-like_dom_sf"/>
</dbReference>
<dbReference type="PANTHER" id="PTHR34512:SF30">
    <property type="entry name" value="OUTER MEMBRANE PROTEIN ASSEMBLY FACTOR BAMB"/>
    <property type="match status" value="1"/>
</dbReference>
<dbReference type="InterPro" id="IPR011047">
    <property type="entry name" value="Quinoprotein_ADH-like_sf"/>
</dbReference>
<evidence type="ECO:0000256" key="1">
    <source>
        <dbReference type="SAM" id="SignalP"/>
    </source>
</evidence>
<reference evidence="4" key="1">
    <citation type="submission" date="2019-10" db="EMBL/GenBank/DDBJ databases">
        <title>Lacipirellula parvula gen. nov., sp. nov., representing a lineage of planctomycetes widespread in freshwater anoxic habitats, and description of the family Lacipirellulaceae.</title>
        <authorList>
            <person name="Dedysh S.N."/>
            <person name="Kulichevskaya I.S."/>
            <person name="Beletsky A.V."/>
            <person name="Rakitin A.L."/>
            <person name="Mardanov A.V."/>
            <person name="Ivanova A.A."/>
            <person name="Saltykova V.X."/>
            <person name="Rijpstra W.I.C."/>
            <person name="Sinninghe Damste J.S."/>
            <person name="Ravin N.V."/>
        </authorList>
    </citation>
    <scope>NUCLEOTIDE SEQUENCE [LARGE SCALE GENOMIC DNA]</scope>
    <source>
        <strain evidence="4">PX69</strain>
    </source>
</reference>
<dbReference type="SUPFAM" id="SSF50998">
    <property type="entry name" value="Quinoprotein alcohol dehydrogenase-like"/>
    <property type="match status" value="1"/>
</dbReference>
<protein>
    <recommendedName>
        <fullName evidence="2">Pyrrolo-quinoline quinone repeat domain-containing protein</fullName>
    </recommendedName>
</protein>
<proteinExistence type="predicted"/>
<organism evidence="3 4">
    <name type="scientific">Lacipirellula parvula</name>
    <dbReference type="NCBI Taxonomy" id="2650471"/>
    <lineage>
        <taxon>Bacteria</taxon>
        <taxon>Pseudomonadati</taxon>
        <taxon>Planctomycetota</taxon>
        <taxon>Planctomycetia</taxon>
        <taxon>Pirellulales</taxon>
        <taxon>Lacipirellulaceae</taxon>
        <taxon>Lacipirellula</taxon>
    </lineage>
</organism>
<dbReference type="Gene3D" id="2.40.10.480">
    <property type="match status" value="1"/>
</dbReference>
<name>A0A5K7XAH2_9BACT</name>
<dbReference type="RefSeq" id="WP_152099434.1">
    <property type="nucleotide sequence ID" value="NZ_AP021861.1"/>
</dbReference>
<dbReference type="Proteomes" id="UP000326837">
    <property type="component" value="Chromosome"/>
</dbReference>
<feature type="chain" id="PRO_5024981353" description="Pyrrolo-quinoline quinone repeat domain-containing protein" evidence="1">
    <location>
        <begin position="26"/>
        <end position="442"/>
    </location>
</feature>
<evidence type="ECO:0000259" key="2">
    <source>
        <dbReference type="Pfam" id="PF13360"/>
    </source>
</evidence>
<dbReference type="Pfam" id="PF13360">
    <property type="entry name" value="PQQ_2"/>
    <property type="match status" value="2"/>
</dbReference>
<feature type="domain" description="Pyrrolo-quinoline quinone repeat" evidence="2">
    <location>
        <begin position="108"/>
        <end position="231"/>
    </location>
</feature>